<dbReference type="CDD" id="cd07247">
    <property type="entry name" value="SgaA_N_like"/>
    <property type="match status" value="2"/>
</dbReference>
<dbReference type="PROSITE" id="PS51819">
    <property type="entry name" value="VOC"/>
    <property type="match status" value="2"/>
</dbReference>
<feature type="domain" description="VOC" evidence="1">
    <location>
        <begin position="15"/>
        <end position="128"/>
    </location>
</feature>
<dbReference type="InterPro" id="IPR004360">
    <property type="entry name" value="Glyas_Fos-R_dOase_dom"/>
</dbReference>
<sequence length="270" mass="28303">MKERAMVSTPFVTGSPVWIDLGTPDIGGATAFYKGIFGWDFVSAGPDAGGYGLFQLNGRTAAGAMPVEPGQAPPSWSLYFQTPDADATAKSVQQGGGSVVFEPMDVMDLGRMAVFTDPSGAGFSVWQPGKNKGLDAVNEPGSICWGELYTPDEDASYRFYNSVFGWETTSMPMPDGNGSYRMVSPAGQGAEGMFGGFVPIGTDPAESDTGPHWLLYFAVTDCDASVTAARKLGGTVRVAPTDIEGVGRFAKLADPSGTRFALMQGVDQAG</sequence>
<feature type="domain" description="VOC" evidence="1">
    <location>
        <begin position="142"/>
        <end position="265"/>
    </location>
</feature>
<protein>
    <submittedName>
        <fullName evidence="2">Hydroxylase</fullName>
    </submittedName>
</protein>
<dbReference type="InterPro" id="IPR037523">
    <property type="entry name" value="VOC_core"/>
</dbReference>
<dbReference type="Gene3D" id="3.10.180.10">
    <property type="entry name" value="2,3-Dihydroxybiphenyl 1,2-Dioxygenase, domain 1"/>
    <property type="match status" value="2"/>
</dbReference>
<gene>
    <name evidence="2" type="ORF">Y717_30335</name>
</gene>
<evidence type="ECO:0000259" key="1">
    <source>
        <dbReference type="PROSITE" id="PS51819"/>
    </source>
</evidence>
<reference evidence="2 3" key="1">
    <citation type="submission" date="2013-12" db="EMBL/GenBank/DDBJ databases">
        <title>Annotated genome of Streptomyces scopuliridis.</title>
        <authorList>
            <person name="Olson J.B."/>
        </authorList>
    </citation>
    <scope>NUCLEOTIDE SEQUENCE [LARGE SCALE GENOMIC DNA]</scope>
    <source>
        <strain evidence="2 3">RB72</strain>
    </source>
</reference>
<dbReference type="PANTHER" id="PTHR33993:SF10">
    <property type="entry name" value="CONSERVED PROTEIN"/>
    <property type="match status" value="1"/>
</dbReference>
<dbReference type="Pfam" id="PF00903">
    <property type="entry name" value="Glyoxalase"/>
    <property type="match status" value="2"/>
</dbReference>
<evidence type="ECO:0000313" key="3">
    <source>
        <dbReference type="Proteomes" id="UP000245992"/>
    </source>
</evidence>
<keyword evidence="3" id="KW-1185">Reference proteome</keyword>
<dbReference type="InterPro" id="IPR052164">
    <property type="entry name" value="Anthracycline_SecMetBiosynth"/>
</dbReference>
<name>A0A2T7TBS0_9ACTN</name>
<accession>A0A2T7TBS0</accession>
<dbReference type="InterPro" id="IPR029068">
    <property type="entry name" value="Glyas_Bleomycin-R_OHBP_Dase"/>
</dbReference>
<dbReference type="EMBL" id="AZSP01000070">
    <property type="protein sequence ID" value="PVE12607.1"/>
    <property type="molecule type" value="Genomic_DNA"/>
</dbReference>
<dbReference type="AlphaFoldDB" id="A0A2T7TBS0"/>
<dbReference type="PANTHER" id="PTHR33993">
    <property type="entry name" value="GLYOXALASE-RELATED"/>
    <property type="match status" value="1"/>
</dbReference>
<organism evidence="2 3">
    <name type="scientific">Streptomyces scopuliridis RB72</name>
    <dbReference type="NCBI Taxonomy" id="1440053"/>
    <lineage>
        <taxon>Bacteria</taxon>
        <taxon>Bacillati</taxon>
        <taxon>Actinomycetota</taxon>
        <taxon>Actinomycetes</taxon>
        <taxon>Kitasatosporales</taxon>
        <taxon>Streptomycetaceae</taxon>
        <taxon>Streptomyces</taxon>
    </lineage>
</organism>
<comment type="caution">
    <text evidence="2">The sequence shown here is derived from an EMBL/GenBank/DDBJ whole genome shotgun (WGS) entry which is preliminary data.</text>
</comment>
<dbReference type="Proteomes" id="UP000245992">
    <property type="component" value="Unassembled WGS sequence"/>
</dbReference>
<dbReference type="STRING" id="1440053.GCA_000718095_01090"/>
<dbReference type="SUPFAM" id="SSF54593">
    <property type="entry name" value="Glyoxalase/Bleomycin resistance protein/Dihydroxybiphenyl dioxygenase"/>
    <property type="match status" value="2"/>
</dbReference>
<proteinExistence type="predicted"/>
<evidence type="ECO:0000313" key="2">
    <source>
        <dbReference type="EMBL" id="PVE12607.1"/>
    </source>
</evidence>